<name>A0AAE0WEK5_9BIVA</name>
<organism evidence="1 2">
    <name type="scientific">Potamilus streckersoni</name>
    <dbReference type="NCBI Taxonomy" id="2493646"/>
    <lineage>
        <taxon>Eukaryota</taxon>
        <taxon>Metazoa</taxon>
        <taxon>Spiralia</taxon>
        <taxon>Lophotrochozoa</taxon>
        <taxon>Mollusca</taxon>
        <taxon>Bivalvia</taxon>
        <taxon>Autobranchia</taxon>
        <taxon>Heteroconchia</taxon>
        <taxon>Palaeoheterodonta</taxon>
        <taxon>Unionida</taxon>
        <taxon>Unionoidea</taxon>
        <taxon>Unionidae</taxon>
        <taxon>Ambleminae</taxon>
        <taxon>Lampsilini</taxon>
        <taxon>Potamilus</taxon>
    </lineage>
</organism>
<keyword evidence="2" id="KW-1185">Reference proteome</keyword>
<reference evidence="1" key="2">
    <citation type="journal article" date="2021" name="Genome Biol. Evol.">
        <title>Developing a high-quality reference genome for a parasitic bivalve with doubly uniparental inheritance (Bivalvia: Unionida).</title>
        <authorList>
            <person name="Smith C.H."/>
        </authorList>
    </citation>
    <scope>NUCLEOTIDE SEQUENCE</scope>
    <source>
        <strain evidence="1">CHS0354</strain>
        <tissue evidence="1">Mantle</tissue>
    </source>
</reference>
<dbReference type="EMBL" id="JAEAOA010000869">
    <property type="protein sequence ID" value="KAK3611791.1"/>
    <property type="molecule type" value="Genomic_DNA"/>
</dbReference>
<proteinExistence type="predicted"/>
<dbReference type="AlphaFoldDB" id="A0AAE0WEK5"/>
<comment type="caution">
    <text evidence="1">The sequence shown here is derived from an EMBL/GenBank/DDBJ whole genome shotgun (WGS) entry which is preliminary data.</text>
</comment>
<accession>A0AAE0WEK5</accession>
<evidence type="ECO:0000313" key="1">
    <source>
        <dbReference type="EMBL" id="KAK3611791.1"/>
    </source>
</evidence>
<gene>
    <name evidence="1" type="ORF">CHS0354_014143</name>
</gene>
<protein>
    <submittedName>
        <fullName evidence="1">Uncharacterized protein</fullName>
    </submittedName>
</protein>
<evidence type="ECO:0000313" key="2">
    <source>
        <dbReference type="Proteomes" id="UP001195483"/>
    </source>
</evidence>
<reference evidence="1" key="1">
    <citation type="journal article" date="2021" name="Genome Biol. Evol.">
        <title>A High-Quality Reference Genome for a Parasitic Bivalve with Doubly Uniparental Inheritance (Bivalvia: Unionida).</title>
        <authorList>
            <person name="Smith C.H."/>
        </authorList>
    </citation>
    <scope>NUCLEOTIDE SEQUENCE</scope>
    <source>
        <strain evidence="1">CHS0354</strain>
    </source>
</reference>
<reference evidence="1" key="3">
    <citation type="submission" date="2023-05" db="EMBL/GenBank/DDBJ databases">
        <authorList>
            <person name="Smith C.H."/>
        </authorList>
    </citation>
    <scope>NUCLEOTIDE SEQUENCE</scope>
    <source>
        <strain evidence="1">CHS0354</strain>
        <tissue evidence="1">Mantle</tissue>
    </source>
</reference>
<dbReference type="Proteomes" id="UP001195483">
    <property type="component" value="Unassembled WGS sequence"/>
</dbReference>
<sequence length="80" mass="9609">MTTVFRYQRPPEKWSLDETDEDVVMQHLGTDSDIDLDFEPHMSGRSHLTTQSKLNDLVRDLRVCFKEIRKRYESYIELMD</sequence>